<dbReference type="Proteomes" id="UP000526408">
    <property type="component" value="Unassembled WGS sequence"/>
</dbReference>
<evidence type="ECO:0000313" key="2">
    <source>
        <dbReference type="EMBL" id="NKX45108.1"/>
    </source>
</evidence>
<keyword evidence="3" id="KW-1185">Reference proteome</keyword>
<gene>
    <name evidence="2" type="ORF">HCU73_10935</name>
</gene>
<accession>A0A7X6GZA8</accession>
<sequence>MGKQRTNITIDADLLAYAREKGLNVSAITEEALRAARREAWAQENAAAIDSLNAWVEQNGLPLAKYQVLKV</sequence>
<dbReference type="RefSeq" id="WP_168623496.1">
    <property type="nucleotide sequence ID" value="NZ_JAAZQQ010000003.1"/>
</dbReference>
<dbReference type="EMBL" id="JAAZQQ010000003">
    <property type="protein sequence ID" value="NKX45108.1"/>
    <property type="molecule type" value="Genomic_DNA"/>
</dbReference>
<organism evidence="2 3">
    <name type="scientific">Roseicyclus persicicus</name>
    <dbReference type="NCBI Taxonomy" id="2650661"/>
    <lineage>
        <taxon>Bacteria</taxon>
        <taxon>Pseudomonadati</taxon>
        <taxon>Pseudomonadota</taxon>
        <taxon>Alphaproteobacteria</taxon>
        <taxon>Rhodobacterales</taxon>
        <taxon>Roseobacteraceae</taxon>
        <taxon>Roseicyclus</taxon>
    </lineage>
</organism>
<proteinExistence type="predicted"/>
<dbReference type="Pfam" id="PF07362">
    <property type="entry name" value="CcdA"/>
    <property type="match status" value="1"/>
</dbReference>
<comment type="caution">
    <text evidence="2">The sequence shown here is derived from an EMBL/GenBank/DDBJ whole genome shotgun (WGS) entry which is preliminary data.</text>
</comment>
<name>A0A7X6GZA8_9RHOB</name>
<protein>
    <submittedName>
        <fullName evidence="2">Type II toxin-antitoxin system CcdA family antitoxin</fullName>
    </submittedName>
</protein>
<keyword evidence="1" id="KW-1277">Toxin-antitoxin system</keyword>
<evidence type="ECO:0000313" key="3">
    <source>
        <dbReference type="Proteomes" id="UP000526408"/>
    </source>
</evidence>
<reference evidence="2 3" key="1">
    <citation type="submission" date="2020-04" db="EMBL/GenBank/DDBJ databases">
        <authorList>
            <person name="Yoon J."/>
        </authorList>
    </citation>
    <scope>NUCLEOTIDE SEQUENCE [LARGE SCALE GENOMIC DNA]</scope>
    <source>
        <strain evidence="2 3">KMU-115</strain>
    </source>
</reference>
<dbReference type="AlphaFoldDB" id="A0A7X6GZA8"/>
<evidence type="ECO:0000256" key="1">
    <source>
        <dbReference type="ARBA" id="ARBA00022649"/>
    </source>
</evidence>
<dbReference type="InterPro" id="IPR009956">
    <property type="entry name" value="Post-segregation_anti-tox_CcdA"/>
</dbReference>